<feature type="transmembrane region" description="Helical" evidence="1">
    <location>
        <begin position="149"/>
        <end position="173"/>
    </location>
</feature>
<keyword evidence="1" id="KW-0472">Membrane</keyword>
<dbReference type="Pfam" id="PF02517">
    <property type="entry name" value="Rce1-like"/>
    <property type="match status" value="1"/>
</dbReference>
<name>A0A071M9M5_9BURK</name>
<protein>
    <recommendedName>
        <fullName evidence="2">CAAX prenyl protease 2/Lysostaphin resistance protein A-like domain-containing protein</fullName>
    </recommendedName>
</protein>
<accession>A0A071M9M5</accession>
<dbReference type="EMBL" id="JJOA01000017">
    <property type="protein sequence ID" value="KEA57502.1"/>
    <property type="molecule type" value="Genomic_DNA"/>
</dbReference>
<keyword evidence="1" id="KW-0812">Transmembrane</keyword>
<reference evidence="3" key="1">
    <citation type="submission" date="2014-04" db="EMBL/GenBank/DDBJ databases">
        <title>In planta biocontrol of soil-borne Fusarium wilt of banana through a plant endophytic bacterium, Burkholderia cenocepacia 869T2.</title>
        <authorList>
            <person name="Ho Y.-N."/>
            <person name="Chiang H.-M."/>
            <person name="Chao C.-P."/>
            <person name="Su C.-C."/>
            <person name="Hsu H.-F."/>
            <person name="Guo C.-T."/>
            <person name="Hsieh J.-L."/>
            <person name="Huang C.-C."/>
        </authorList>
    </citation>
    <scope>NUCLEOTIDE SEQUENCE [LARGE SCALE GENOMIC DNA]</scope>
    <source>
        <strain evidence="3">869T2</strain>
    </source>
</reference>
<dbReference type="OrthoDB" id="9004744at2"/>
<feature type="transmembrane region" description="Helical" evidence="1">
    <location>
        <begin position="29"/>
        <end position="53"/>
    </location>
</feature>
<evidence type="ECO:0000313" key="3">
    <source>
        <dbReference type="EMBL" id="KEA57502.1"/>
    </source>
</evidence>
<evidence type="ECO:0000259" key="2">
    <source>
        <dbReference type="Pfam" id="PF02517"/>
    </source>
</evidence>
<feature type="transmembrane region" description="Helical" evidence="1">
    <location>
        <begin position="273"/>
        <end position="296"/>
    </location>
</feature>
<evidence type="ECO:0000256" key="1">
    <source>
        <dbReference type="SAM" id="Phobius"/>
    </source>
</evidence>
<comment type="caution">
    <text evidence="3">The sequence shown here is derived from an EMBL/GenBank/DDBJ whole genome shotgun (WGS) entry which is preliminary data.</text>
</comment>
<proteinExistence type="predicted"/>
<feature type="transmembrane region" description="Helical" evidence="1">
    <location>
        <begin position="106"/>
        <end position="129"/>
    </location>
</feature>
<feature type="transmembrane region" description="Helical" evidence="1">
    <location>
        <begin position="65"/>
        <end position="86"/>
    </location>
</feature>
<feature type="transmembrane region" description="Helical" evidence="1">
    <location>
        <begin position="185"/>
        <end position="203"/>
    </location>
</feature>
<gene>
    <name evidence="3" type="ORF">DT99_21140</name>
</gene>
<sequence>MKTEDNIARAFIDLAKLGRTDWRATASTILLSAIVSIIGTLGVLTFSGWTLYFKHFDAARAAISLYTNTASTTGIIGFWLACKIVLRRPYLSLISVDLRFRLRRCLFGAVLYLPAFVIAALVMSIYTSIRIGAWTLPFGHLQPLQDILSFGRILGMLGAWLGILVLAFAEELFFRGWLTQTLGQYVRSPLIVVAIVAALFAIYHTHYDWPIKTTLFFCSLGFSALSLRDRRLELSIGAHTMMNICAMMLPILFSHAQQHAQISTSGFVNNPVLIADAVVFAMLKGVLPFALMYWFLKKTNGWFVSKEAASAIDAQRV</sequence>
<dbReference type="GO" id="GO:0004175">
    <property type="term" value="F:endopeptidase activity"/>
    <property type="evidence" value="ECO:0007669"/>
    <property type="project" value="UniProtKB-ARBA"/>
</dbReference>
<organism evidence="3">
    <name type="scientific">Burkholderia cenocepacia</name>
    <dbReference type="NCBI Taxonomy" id="95486"/>
    <lineage>
        <taxon>Bacteria</taxon>
        <taxon>Pseudomonadati</taxon>
        <taxon>Pseudomonadota</taxon>
        <taxon>Betaproteobacteria</taxon>
        <taxon>Burkholderiales</taxon>
        <taxon>Burkholderiaceae</taxon>
        <taxon>Burkholderia</taxon>
        <taxon>Burkholderia cepacia complex</taxon>
    </lineage>
</organism>
<feature type="domain" description="CAAX prenyl protease 2/Lysostaphin resistance protein A-like" evidence="2">
    <location>
        <begin position="157"/>
        <end position="244"/>
    </location>
</feature>
<dbReference type="GO" id="GO:0080120">
    <property type="term" value="P:CAAX-box protein maturation"/>
    <property type="evidence" value="ECO:0007669"/>
    <property type="project" value="UniProtKB-ARBA"/>
</dbReference>
<dbReference type="InterPro" id="IPR003675">
    <property type="entry name" value="Rce1/LyrA-like_dom"/>
</dbReference>
<dbReference type="AlphaFoldDB" id="A0A071M9M5"/>
<keyword evidence="1" id="KW-1133">Transmembrane helix</keyword>